<keyword evidence="19" id="KW-0496">Mitochondrion</keyword>
<evidence type="ECO:0000256" key="4">
    <source>
        <dbReference type="ARBA" id="ARBA00004286"/>
    </source>
</evidence>
<comment type="catalytic activity">
    <reaction evidence="40">
        <text>L-glutaminyl-[protein] + dopamine = 5-dopaminyl-L-glutamyl-[protein] + NH4(+)</text>
        <dbReference type="Rhea" id="RHEA:66556"/>
        <dbReference type="Rhea" id="RHEA-COMP:10207"/>
        <dbReference type="Rhea" id="RHEA-COMP:17053"/>
        <dbReference type="ChEBI" id="CHEBI:28938"/>
        <dbReference type="ChEBI" id="CHEBI:30011"/>
        <dbReference type="ChEBI" id="CHEBI:59905"/>
        <dbReference type="ChEBI" id="CHEBI:167175"/>
    </reaction>
    <physiologicalReaction direction="left-to-right" evidence="40">
        <dbReference type="Rhea" id="RHEA:66557"/>
    </physiologicalReaction>
</comment>
<dbReference type="Pfam" id="PF00927">
    <property type="entry name" value="Transglut_C"/>
    <property type="match status" value="1"/>
</dbReference>
<evidence type="ECO:0000256" key="5">
    <source>
        <dbReference type="ARBA" id="ARBA00004498"/>
    </source>
</evidence>
<keyword evidence="15 42" id="KW-0479">Metal-binding</keyword>
<comment type="caution">
    <text evidence="45">The sequence shown here is derived from an EMBL/GenBank/DDBJ whole genome shotgun (WGS) entry which is preliminary data.</text>
</comment>
<evidence type="ECO:0000256" key="18">
    <source>
        <dbReference type="ARBA" id="ARBA00022837"/>
    </source>
</evidence>
<dbReference type="InterPro" id="IPR002931">
    <property type="entry name" value="Transglutaminase-like"/>
</dbReference>
<feature type="binding site" evidence="42">
    <location>
        <position position="359"/>
    </location>
    <ligand>
        <name>Ca(2+)</name>
        <dbReference type="ChEBI" id="CHEBI:29108"/>
    </ligand>
</feature>
<dbReference type="AlphaFoldDB" id="A0A8T2NNL7"/>
<keyword evidence="46" id="KW-1185">Reference proteome</keyword>
<evidence type="ECO:0000256" key="12">
    <source>
        <dbReference type="ARBA" id="ARBA00022530"/>
    </source>
</evidence>
<evidence type="ECO:0000256" key="11">
    <source>
        <dbReference type="ARBA" id="ARBA00022525"/>
    </source>
</evidence>
<evidence type="ECO:0000256" key="35">
    <source>
        <dbReference type="ARBA" id="ARBA00043104"/>
    </source>
</evidence>
<dbReference type="SMART" id="SM00460">
    <property type="entry name" value="TGc"/>
    <property type="match status" value="1"/>
</dbReference>
<accession>A0A8T2NNL7</accession>
<dbReference type="SUPFAM" id="SSF49309">
    <property type="entry name" value="Transglutaminase, two C-terminal domains"/>
    <property type="match status" value="2"/>
</dbReference>
<dbReference type="FunFam" id="2.60.40.10:FF:000090">
    <property type="entry name" value="Protein-glutamine gamma-glutamyltransferase 2"/>
    <property type="match status" value="1"/>
</dbReference>
<keyword evidence="22" id="KW-0539">Nucleus</keyword>
<dbReference type="InterPro" id="IPR036985">
    <property type="entry name" value="Transglutaminase-like_sf"/>
</dbReference>
<dbReference type="PIRSF" id="PIRSF000459">
    <property type="entry name" value="TGM_EBP42"/>
    <property type="match status" value="1"/>
</dbReference>
<evidence type="ECO:0000256" key="13">
    <source>
        <dbReference type="ARBA" id="ARBA00022670"/>
    </source>
</evidence>
<feature type="domain" description="Transglutaminase-like" evidence="44">
    <location>
        <begin position="274"/>
        <end position="320"/>
    </location>
</feature>
<evidence type="ECO:0000313" key="45">
    <source>
        <dbReference type="EMBL" id="KAG9340671.1"/>
    </source>
</evidence>
<protein>
    <recommendedName>
        <fullName evidence="28">Protein-glutamine gamma-glutamyltransferase 2</fullName>
        <ecNumber evidence="24">2.3.2.13</ecNumber>
        <ecNumber evidence="27">3.5.1.44</ecNumber>
    </recommendedName>
    <alternativeName>
        <fullName evidence="31">Isopeptidase TGM2</fullName>
    </alternativeName>
    <alternativeName>
        <fullName evidence="33">Protein-glutamine deamidase TGM2</fullName>
    </alternativeName>
    <alternativeName>
        <fullName evidence="32">Protein-glutamine dopaminyltransferase TGM2</fullName>
    </alternativeName>
    <alternativeName>
        <fullName evidence="35">Protein-glutamine histaminyltransferase TGM2</fullName>
    </alternativeName>
    <alternativeName>
        <fullName evidence="36">Protein-glutamine noradrenalinyltransferase TGM2</fullName>
    </alternativeName>
    <alternativeName>
        <fullName evidence="34">Protein-glutamine serotonyltransferase TGM2</fullName>
    </alternativeName>
    <alternativeName>
        <fullName evidence="30">Tissue transglutaminase</fullName>
    </alternativeName>
    <alternativeName>
        <fullName evidence="29">Transglutaminase-2</fullName>
    </alternativeName>
</protein>
<dbReference type="InterPro" id="IPR001102">
    <property type="entry name" value="Transglutaminase_N"/>
</dbReference>
<sequence length="646" mass="72231">MPVASQIIHRDISQEEETSLLKSATHSDQMASDMAKVDLHYEKNNREHKTDEISTKRLIVRRGQPFLLTFQTNISPDALEFTVQTGTKCVFGVNQNGFTKTSWEAKVTESYMAFCTFAITSPADASIGKYDLSVRDKSCMTEGHKVESFVDWVHLPSEPERQEYVMNEEGVIYRGSHKYISPMEWDFGQFEDDIMDICLKLLDVNPKCLRNAGEDFSARCNPIYVGRVISAMVNCAGDRGVLMGNWSGNFTGGVSPSRWNSSTDILQRWMKQGCRPVKYGQCWVFAAVMNFHVWVEGWMRRPDLSAGSYYDGWQVLDPTPQELSDGTHCCGPAPVKAVLEGHTDLKYDLPFVFAEVNADRVTWLVAADGSKRRMMTDSASVGRNISTKAVGSYRRSNISSDYKHPEGSQKEREAFKEAVRRSNKLTEPTPEPTPARKKISVKIEEHSKPINGKDIDLTLVLESDDPNPRSLEIHINAQAMLYNGVPVSDICTEVKHIQMLHSRECIRGCSNNIKVTAVAIDKEDRDAVYLAERDIVPGSPPFTITIAGSAVLCGLMVADIVFENPLPVTLRNCSITVTGSGLVRRAVESRFASLGAGQRVRVQVPFAPYRAGSRKLLADFDCDQICDIKASRRVTVKAFHGFHRMM</sequence>
<dbReference type="Pfam" id="PF00868">
    <property type="entry name" value="Transglut_N"/>
    <property type="match status" value="1"/>
</dbReference>
<dbReference type="GO" id="GO:0050568">
    <property type="term" value="F:protein-glutamine glutaminase activity"/>
    <property type="evidence" value="ECO:0007669"/>
    <property type="project" value="UniProtKB-EC"/>
</dbReference>
<evidence type="ECO:0000256" key="8">
    <source>
        <dbReference type="ARBA" id="ARBA00022454"/>
    </source>
</evidence>
<keyword evidence="20" id="KW-0342">GTP-binding</keyword>
<dbReference type="EMBL" id="JAFBMS010000041">
    <property type="protein sequence ID" value="KAG9340671.1"/>
    <property type="molecule type" value="Genomic_DNA"/>
</dbReference>
<dbReference type="GO" id="GO:0005634">
    <property type="term" value="C:nucleus"/>
    <property type="evidence" value="ECO:0007669"/>
    <property type="project" value="UniProtKB-SubCell"/>
</dbReference>
<dbReference type="InterPro" id="IPR008958">
    <property type="entry name" value="Transglutaminase_C"/>
</dbReference>
<evidence type="ECO:0000256" key="30">
    <source>
        <dbReference type="ARBA" id="ARBA00041677"/>
    </source>
</evidence>
<evidence type="ECO:0000256" key="34">
    <source>
        <dbReference type="ARBA" id="ARBA00042912"/>
    </source>
</evidence>
<evidence type="ECO:0000256" key="43">
    <source>
        <dbReference type="SAM" id="MobiDB-lite"/>
    </source>
</evidence>
<evidence type="ECO:0000256" key="19">
    <source>
        <dbReference type="ARBA" id="ARBA00023128"/>
    </source>
</evidence>
<feature type="region of interest" description="Disordered" evidence="43">
    <location>
        <begin position="417"/>
        <end position="437"/>
    </location>
</feature>
<evidence type="ECO:0000256" key="41">
    <source>
        <dbReference type="PIRSR" id="PIRSR000459-1"/>
    </source>
</evidence>
<keyword evidence="11" id="KW-0964">Secreted</keyword>
<dbReference type="GO" id="GO:0005739">
    <property type="term" value="C:mitochondrion"/>
    <property type="evidence" value="ECO:0007669"/>
    <property type="project" value="UniProtKB-SubCell"/>
</dbReference>
<evidence type="ECO:0000256" key="16">
    <source>
        <dbReference type="ARBA" id="ARBA00022741"/>
    </source>
</evidence>
<keyword evidence="23" id="KW-0012">Acyltransferase</keyword>
<dbReference type="InterPro" id="IPR050779">
    <property type="entry name" value="Transglutaminase"/>
</dbReference>
<feature type="binding site" evidence="42">
    <location>
        <position position="411"/>
    </location>
    <ligand>
        <name>Ca(2+)</name>
        <dbReference type="ChEBI" id="CHEBI:29108"/>
    </ligand>
</feature>
<gene>
    <name evidence="45" type="ORF">JZ751_021227</name>
</gene>
<evidence type="ECO:0000256" key="28">
    <source>
        <dbReference type="ARBA" id="ARBA00040561"/>
    </source>
</evidence>
<dbReference type="EC" id="2.3.2.13" evidence="24"/>
<dbReference type="OrthoDB" id="437511at2759"/>
<dbReference type="EC" id="3.5.1.44" evidence="27"/>
<dbReference type="GO" id="GO:0008233">
    <property type="term" value="F:peptidase activity"/>
    <property type="evidence" value="ECO:0007669"/>
    <property type="project" value="UniProtKB-KW"/>
</dbReference>
<evidence type="ECO:0000256" key="21">
    <source>
        <dbReference type="ARBA" id="ARBA00023136"/>
    </source>
</evidence>
<evidence type="ECO:0000256" key="27">
    <source>
        <dbReference type="ARBA" id="ARBA00039019"/>
    </source>
</evidence>
<keyword evidence="13" id="KW-0645">Protease</keyword>
<feature type="binding site" evidence="42">
    <location>
        <position position="357"/>
    </location>
    <ligand>
        <name>Ca(2+)</name>
        <dbReference type="ChEBI" id="CHEBI:29108"/>
    </ligand>
</feature>
<evidence type="ECO:0000256" key="1">
    <source>
        <dbReference type="ARBA" id="ARBA00004123"/>
    </source>
</evidence>
<dbReference type="GO" id="GO:0046872">
    <property type="term" value="F:metal ion binding"/>
    <property type="evidence" value="ECO:0007669"/>
    <property type="project" value="UniProtKB-KW"/>
</dbReference>
<dbReference type="Gene3D" id="3.90.260.10">
    <property type="entry name" value="Transglutaminase-like"/>
    <property type="match status" value="2"/>
</dbReference>
<dbReference type="GO" id="GO:0005886">
    <property type="term" value="C:plasma membrane"/>
    <property type="evidence" value="ECO:0007669"/>
    <property type="project" value="UniProtKB-SubCell"/>
</dbReference>
<evidence type="ECO:0000256" key="26">
    <source>
        <dbReference type="ARBA" id="ARBA00036876"/>
    </source>
</evidence>
<evidence type="ECO:0000259" key="44">
    <source>
        <dbReference type="SMART" id="SM00460"/>
    </source>
</evidence>
<feature type="active site" evidence="41">
    <location>
        <position position="292"/>
    </location>
</feature>
<keyword evidence="8" id="KW-0158">Chromosome</keyword>
<evidence type="ECO:0000256" key="23">
    <source>
        <dbReference type="ARBA" id="ARBA00023315"/>
    </source>
</evidence>
<dbReference type="InterPro" id="IPR023608">
    <property type="entry name" value="Transglutaminase_animal"/>
</dbReference>
<dbReference type="GO" id="GO:0003810">
    <property type="term" value="F:protein-glutamine gamma-glutamyltransferase activity"/>
    <property type="evidence" value="ECO:0007669"/>
    <property type="project" value="UniProtKB-EC"/>
</dbReference>
<dbReference type="SUPFAM" id="SSF81296">
    <property type="entry name" value="E set domains"/>
    <property type="match status" value="1"/>
</dbReference>
<comment type="cofactor">
    <cofactor evidence="42">
        <name>Ca(2+)</name>
        <dbReference type="ChEBI" id="CHEBI:29108"/>
    </cofactor>
    <text evidence="42">Binds 1 Ca(2+) ion per subunit.</text>
</comment>
<dbReference type="GO" id="GO:0005694">
    <property type="term" value="C:chromosome"/>
    <property type="evidence" value="ECO:0007669"/>
    <property type="project" value="UniProtKB-SubCell"/>
</dbReference>
<evidence type="ECO:0000256" key="36">
    <source>
        <dbReference type="ARBA" id="ARBA00043138"/>
    </source>
</evidence>
<evidence type="ECO:0000256" key="29">
    <source>
        <dbReference type="ARBA" id="ARBA00041650"/>
    </source>
</evidence>
<feature type="binding site" evidence="42">
    <location>
        <position position="406"/>
    </location>
    <ligand>
        <name>Ca(2+)</name>
        <dbReference type="ChEBI" id="CHEBI:29108"/>
    </ligand>
</feature>
<keyword evidence="17" id="KW-0378">Hydrolase</keyword>
<dbReference type="GO" id="GO:0005525">
    <property type="term" value="F:GTP binding"/>
    <property type="evidence" value="ECO:0007669"/>
    <property type="project" value="UniProtKB-KW"/>
</dbReference>
<feature type="active site" evidence="41">
    <location>
        <position position="282"/>
    </location>
</feature>
<dbReference type="Gene3D" id="2.60.40.10">
    <property type="entry name" value="Immunoglobulins"/>
    <property type="match status" value="3"/>
</dbReference>
<dbReference type="InterPro" id="IPR013783">
    <property type="entry name" value="Ig-like_fold"/>
</dbReference>
<evidence type="ECO:0000256" key="14">
    <source>
        <dbReference type="ARBA" id="ARBA00022679"/>
    </source>
</evidence>
<dbReference type="GO" id="GO:0006508">
    <property type="term" value="P:proteolysis"/>
    <property type="evidence" value="ECO:0007669"/>
    <property type="project" value="UniProtKB-KW"/>
</dbReference>
<evidence type="ECO:0000256" key="15">
    <source>
        <dbReference type="ARBA" id="ARBA00022723"/>
    </source>
</evidence>
<evidence type="ECO:0000256" key="6">
    <source>
        <dbReference type="ARBA" id="ARBA00004514"/>
    </source>
</evidence>
<evidence type="ECO:0000256" key="3">
    <source>
        <dbReference type="ARBA" id="ARBA00004236"/>
    </source>
</evidence>
<comment type="catalytic activity">
    <reaction evidence="39">
        <text>L-glutaminyl-[protein] + (R)-noradrenaline = 5-(R)-noradrenalinyl-L-glutamyl-[protein] + NH4(+)</text>
        <dbReference type="Rhea" id="RHEA:66560"/>
        <dbReference type="Rhea" id="RHEA-COMP:10207"/>
        <dbReference type="Rhea" id="RHEA-COMP:17054"/>
        <dbReference type="ChEBI" id="CHEBI:28938"/>
        <dbReference type="ChEBI" id="CHEBI:30011"/>
        <dbReference type="ChEBI" id="CHEBI:72587"/>
        <dbReference type="ChEBI" id="CHEBI:167178"/>
    </reaction>
    <physiologicalReaction direction="left-to-right" evidence="39">
        <dbReference type="Rhea" id="RHEA:66561"/>
    </physiologicalReaction>
</comment>
<keyword evidence="18 42" id="KW-0106">Calcium</keyword>
<keyword evidence="12" id="KW-0272">Extracellular matrix</keyword>
<name>A0A8T2NNL7_9TELE</name>
<evidence type="ECO:0000256" key="42">
    <source>
        <dbReference type="PIRSR" id="PIRSR000459-2"/>
    </source>
</evidence>
<evidence type="ECO:0000256" key="32">
    <source>
        <dbReference type="ARBA" id="ARBA00042105"/>
    </source>
</evidence>
<evidence type="ECO:0000256" key="31">
    <source>
        <dbReference type="ARBA" id="ARBA00042099"/>
    </source>
</evidence>
<dbReference type="SUPFAM" id="SSF54001">
    <property type="entry name" value="Cysteine proteinases"/>
    <property type="match status" value="1"/>
</dbReference>
<proteinExistence type="inferred from homology"/>
<dbReference type="Proteomes" id="UP000824540">
    <property type="component" value="Unassembled WGS sequence"/>
</dbReference>
<dbReference type="InterPro" id="IPR036238">
    <property type="entry name" value="Transglutaminase_C_sf"/>
</dbReference>
<organism evidence="45 46">
    <name type="scientific">Albula glossodonta</name>
    <name type="common">roundjaw bonefish</name>
    <dbReference type="NCBI Taxonomy" id="121402"/>
    <lineage>
        <taxon>Eukaryota</taxon>
        <taxon>Metazoa</taxon>
        <taxon>Chordata</taxon>
        <taxon>Craniata</taxon>
        <taxon>Vertebrata</taxon>
        <taxon>Euteleostomi</taxon>
        <taxon>Actinopterygii</taxon>
        <taxon>Neopterygii</taxon>
        <taxon>Teleostei</taxon>
        <taxon>Albuliformes</taxon>
        <taxon>Albulidae</taxon>
        <taxon>Albula</taxon>
    </lineage>
</organism>
<evidence type="ECO:0000256" key="40">
    <source>
        <dbReference type="ARBA" id="ARBA00048365"/>
    </source>
</evidence>
<evidence type="ECO:0000256" key="20">
    <source>
        <dbReference type="ARBA" id="ARBA00023134"/>
    </source>
</evidence>
<evidence type="ECO:0000256" key="39">
    <source>
        <dbReference type="ARBA" id="ARBA00048230"/>
    </source>
</evidence>
<evidence type="ECO:0000256" key="33">
    <source>
        <dbReference type="ARBA" id="ARBA00042239"/>
    </source>
</evidence>
<feature type="active site" evidence="41">
    <location>
        <position position="317"/>
    </location>
</feature>
<dbReference type="InterPro" id="IPR038765">
    <property type="entry name" value="Papain-like_cys_pep_sf"/>
</dbReference>
<evidence type="ECO:0000256" key="9">
    <source>
        <dbReference type="ARBA" id="ARBA00022475"/>
    </source>
</evidence>
<evidence type="ECO:0000256" key="7">
    <source>
        <dbReference type="ARBA" id="ARBA00005968"/>
    </source>
</evidence>
<dbReference type="GO" id="GO:0007399">
    <property type="term" value="P:nervous system development"/>
    <property type="evidence" value="ECO:0007669"/>
    <property type="project" value="UniProtKB-ARBA"/>
</dbReference>
<evidence type="ECO:0000256" key="24">
    <source>
        <dbReference type="ARBA" id="ARBA00024222"/>
    </source>
</evidence>
<evidence type="ECO:0000256" key="22">
    <source>
        <dbReference type="ARBA" id="ARBA00023242"/>
    </source>
</evidence>
<comment type="similarity">
    <text evidence="7">Belongs to the transglutaminase superfamily. Transglutaminase family.</text>
</comment>
<evidence type="ECO:0000256" key="10">
    <source>
        <dbReference type="ARBA" id="ARBA00022490"/>
    </source>
</evidence>
<dbReference type="PANTHER" id="PTHR11590:SF6">
    <property type="entry name" value="PROTEIN-GLUTAMINE GAMMA-GLUTAMYLTRANSFERASE 2"/>
    <property type="match status" value="1"/>
</dbReference>
<comment type="subcellular location">
    <subcellularLocation>
        <location evidence="3">Cell membrane</location>
    </subcellularLocation>
    <subcellularLocation>
        <location evidence="4">Chromosome</location>
    </subcellularLocation>
    <subcellularLocation>
        <location evidence="6">Cytoplasm</location>
        <location evidence="6">Cytosol</location>
    </subcellularLocation>
    <subcellularLocation>
        <location evidence="2">Mitochondrion</location>
    </subcellularLocation>
    <subcellularLocation>
        <location evidence="1">Nucleus</location>
    </subcellularLocation>
    <subcellularLocation>
        <location evidence="5">Secreted</location>
        <location evidence="5">Extracellular space</location>
        <location evidence="5">Extracellular matrix</location>
    </subcellularLocation>
</comment>
<keyword evidence="16" id="KW-0547">Nucleotide-binding</keyword>
<dbReference type="GO" id="GO:0005829">
    <property type="term" value="C:cytosol"/>
    <property type="evidence" value="ECO:0007669"/>
    <property type="project" value="UniProtKB-SubCell"/>
</dbReference>
<dbReference type="InterPro" id="IPR014756">
    <property type="entry name" value="Ig_E-set"/>
</dbReference>
<evidence type="ECO:0000256" key="38">
    <source>
        <dbReference type="ARBA" id="ARBA00047876"/>
    </source>
</evidence>
<comment type="catalytic activity">
    <reaction evidence="25">
        <text>L-glutaminyl-[protein] + serotonin = 5-serotonyl-L-glutamyl-[protein] + NH4(+)</text>
        <dbReference type="Rhea" id="RHEA:66552"/>
        <dbReference type="Rhea" id="RHEA-COMP:10207"/>
        <dbReference type="Rhea" id="RHEA-COMP:17052"/>
        <dbReference type="ChEBI" id="CHEBI:28938"/>
        <dbReference type="ChEBI" id="CHEBI:30011"/>
        <dbReference type="ChEBI" id="CHEBI:167174"/>
        <dbReference type="ChEBI" id="CHEBI:350546"/>
    </reaction>
    <physiologicalReaction direction="left-to-right" evidence="25">
        <dbReference type="Rhea" id="RHEA:66553"/>
    </physiologicalReaction>
</comment>
<keyword evidence="14" id="KW-0808">Transferase</keyword>
<comment type="catalytic activity">
    <reaction evidence="37">
        <text>L-glutaminyl-[protein] + H2O = L-glutamyl-[protein] + NH4(+)</text>
        <dbReference type="Rhea" id="RHEA:16441"/>
        <dbReference type="Rhea" id="RHEA-COMP:10207"/>
        <dbReference type="Rhea" id="RHEA-COMP:10208"/>
        <dbReference type="ChEBI" id="CHEBI:15377"/>
        <dbReference type="ChEBI" id="CHEBI:28938"/>
        <dbReference type="ChEBI" id="CHEBI:29973"/>
        <dbReference type="ChEBI" id="CHEBI:30011"/>
        <dbReference type="EC" id="3.5.1.44"/>
    </reaction>
    <physiologicalReaction direction="left-to-right" evidence="37">
        <dbReference type="Rhea" id="RHEA:16442"/>
    </physiologicalReaction>
</comment>
<keyword evidence="10" id="KW-0963">Cytoplasm</keyword>
<keyword evidence="9" id="KW-1003">Cell membrane</keyword>
<reference evidence="45" key="1">
    <citation type="thesis" date="2021" institute="BYU ScholarsArchive" country="Provo, UT, USA">
        <title>Applications of and Algorithms for Genome Assembly and Genomic Analyses with an Emphasis on Marine Teleosts.</title>
        <authorList>
            <person name="Pickett B.D."/>
        </authorList>
    </citation>
    <scope>NUCLEOTIDE SEQUENCE</scope>
    <source>
        <strain evidence="45">HI-2016</strain>
    </source>
</reference>
<comment type="catalytic activity">
    <reaction evidence="38">
        <text>L-glutaminyl-[protein] + histamine = 5-histaminyl-L-glutamyl-[protein] + NH4(+)</text>
        <dbReference type="Rhea" id="RHEA:66564"/>
        <dbReference type="Rhea" id="RHEA-COMP:10207"/>
        <dbReference type="Rhea" id="RHEA-COMP:17056"/>
        <dbReference type="ChEBI" id="CHEBI:28938"/>
        <dbReference type="ChEBI" id="CHEBI:30011"/>
        <dbReference type="ChEBI" id="CHEBI:58432"/>
        <dbReference type="ChEBI" id="CHEBI:167179"/>
    </reaction>
    <physiologicalReaction direction="left-to-right" evidence="38">
        <dbReference type="Rhea" id="RHEA:66565"/>
    </physiologicalReaction>
</comment>
<comment type="catalytic activity">
    <reaction evidence="26">
        <text>L-glutaminyl-[protein] + L-lysyl-[protein] = [protein]-L-lysyl-N(6)-5-L-glutamyl-[protein] + NH4(+)</text>
        <dbReference type="Rhea" id="RHEA:54816"/>
        <dbReference type="Rhea" id="RHEA-COMP:9752"/>
        <dbReference type="Rhea" id="RHEA-COMP:10207"/>
        <dbReference type="Rhea" id="RHEA-COMP:14005"/>
        <dbReference type="ChEBI" id="CHEBI:28938"/>
        <dbReference type="ChEBI" id="CHEBI:29969"/>
        <dbReference type="ChEBI" id="CHEBI:30011"/>
        <dbReference type="ChEBI" id="CHEBI:138370"/>
        <dbReference type="EC" id="2.3.2.13"/>
    </reaction>
    <physiologicalReaction direction="left-to-right" evidence="26">
        <dbReference type="Rhea" id="RHEA:54817"/>
    </physiologicalReaction>
</comment>
<evidence type="ECO:0000256" key="37">
    <source>
        <dbReference type="ARBA" id="ARBA00047868"/>
    </source>
</evidence>
<evidence type="ECO:0000256" key="17">
    <source>
        <dbReference type="ARBA" id="ARBA00022801"/>
    </source>
</evidence>
<keyword evidence="21" id="KW-0472">Membrane</keyword>
<evidence type="ECO:0000256" key="25">
    <source>
        <dbReference type="ARBA" id="ARBA00036377"/>
    </source>
</evidence>
<evidence type="ECO:0000256" key="2">
    <source>
        <dbReference type="ARBA" id="ARBA00004173"/>
    </source>
</evidence>
<evidence type="ECO:0000313" key="46">
    <source>
        <dbReference type="Proteomes" id="UP000824540"/>
    </source>
</evidence>
<dbReference type="PANTHER" id="PTHR11590">
    <property type="entry name" value="PROTEIN-GLUTAMINE GAMMA-GLUTAMYLTRANSFERASE"/>
    <property type="match status" value="1"/>
</dbReference>